<dbReference type="Proteomes" id="UP000008144">
    <property type="component" value="Unassembled WGS sequence"/>
</dbReference>
<evidence type="ECO:0000313" key="2">
    <source>
        <dbReference type="Proteomes" id="UP000008144"/>
    </source>
</evidence>
<reference evidence="2" key="1">
    <citation type="journal article" date="2002" name="Science">
        <title>The draft genome of Ciona intestinalis: insights into chordate and vertebrate origins.</title>
        <authorList>
            <person name="Dehal P."/>
            <person name="Satou Y."/>
            <person name="Campbell R.K."/>
            <person name="Chapman J."/>
            <person name="Degnan B."/>
            <person name="De Tomaso A."/>
            <person name="Davidson B."/>
            <person name="Di Gregorio A."/>
            <person name="Gelpke M."/>
            <person name="Goodstein D.M."/>
            <person name="Harafuji N."/>
            <person name="Hastings K.E."/>
            <person name="Ho I."/>
            <person name="Hotta K."/>
            <person name="Huang W."/>
            <person name="Kawashima T."/>
            <person name="Lemaire P."/>
            <person name="Martinez D."/>
            <person name="Meinertzhagen I.A."/>
            <person name="Necula S."/>
            <person name="Nonaka M."/>
            <person name="Putnam N."/>
            <person name="Rash S."/>
            <person name="Saiga H."/>
            <person name="Satake M."/>
            <person name="Terry A."/>
            <person name="Yamada L."/>
            <person name="Wang H.G."/>
            <person name="Awazu S."/>
            <person name="Azumi K."/>
            <person name="Boore J."/>
            <person name="Branno M."/>
            <person name="Chin-Bow S."/>
            <person name="DeSantis R."/>
            <person name="Doyle S."/>
            <person name="Francino P."/>
            <person name="Keys D.N."/>
            <person name="Haga S."/>
            <person name="Hayashi H."/>
            <person name="Hino K."/>
            <person name="Imai K.S."/>
            <person name="Inaba K."/>
            <person name="Kano S."/>
            <person name="Kobayashi K."/>
            <person name="Kobayashi M."/>
            <person name="Lee B.I."/>
            <person name="Makabe K.W."/>
            <person name="Manohar C."/>
            <person name="Matassi G."/>
            <person name="Medina M."/>
            <person name="Mochizuki Y."/>
            <person name="Mount S."/>
            <person name="Morishita T."/>
            <person name="Miura S."/>
            <person name="Nakayama A."/>
            <person name="Nishizaka S."/>
            <person name="Nomoto H."/>
            <person name="Ohta F."/>
            <person name="Oishi K."/>
            <person name="Rigoutsos I."/>
            <person name="Sano M."/>
            <person name="Sasaki A."/>
            <person name="Sasakura Y."/>
            <person name="Shoguchi E."/>
            <person name="Shin-i T."/>
            <person name="Spagnuolo A."/>
            <person name="Stainier D."/>
            <person name="Suzuki M.M."/>
            <person name="Tassy O."/>
            <person name="Takatori N."/>
            <person name="Tokuoka M."/>
            <person name="Yagi K."/>
            <person name="Yoshizaki F."/>
            <person name="Wada S."/>
            <person name="Zhang C."/>
            <person name="Hyatt P.D."/>
            <person name="Larimer F."/>
            <person name="Detter C."/>
            <person name="Doggett N."/>
            <person name="Glavina T."/>
            <person name="Hawkins T."/>
            <person name="Richardson P."/>
            <person name="Lucas S."/>
            <person name="Kohara Y."/>
            <person name="Levine M."/>
            <person name="Satoh N."/>
            <person name="Rokhsar D.S."/>
        </authorList>
    </citation>
    <scope>NUCLEOTIDE SEQUENCE [LARGE SCALE GENOMIC DNA]</scope>
</reference>
<proteinExistence type="predicted"/>
<name>H2XRK3_CIOIN</name>
<protein>
    <submittedName>
        <fullName evidence="1">Uncharacterized protein</fullName>
    </submittedName>
</protein>
<dbReference type="AlphaFoldDB" id="H2XRK3"/>
<reference evidence="1" key="2">
    <citation type="submission" date="2025-08" db="UniProtKB">
        <authorList>
            <consortium name="Ensembl"/>
        </authorList>
    </citation>
    <scope>IDENTIFICATION</scope>
</reference>
<evidence type="ECO:0000313" key="1">
    <source>
        <dbReference type="Ensembl" id="ENSCINP00000032287.1"/>
    </source>
</evidence>
<dbReference type="HOGENOM" id="CLU_3031657_0_0_1"/>
<dbReference type="Ensembl" id="ENSCINT00000031481.1">
    <property type="protein sequence ID" value="ENSCINP00000032287.1"/>
    <property type="gene ID" value="ENSCING00000024569.1"/>
</dbReference>
<keyword evidence="2" id="KW-1185">Reference proteome</keyword>
<sequence length="55" mass="6290">MGRIVEALPSRDKLIRHLRVMICHVANTKGNLTQTCSILERPVHKLLLLNNETNE</sequence>
<accession>H2XRK3</accession>
<organism evidence="1 2">
    <name type="scientific">Ciona intestinalis</name>
    <name type="common">Transparent sea squirt</name>
    <name type="synonym">Ascidia intestinalis</name>
    <dbReference type="NCBI Taxonomy" id="7719"/>
    <lineage>
        <taxon>Eukaryota</taxon>
        <taxon>Metazoa</taxon>
        <taxon>Chordata</taxon>
        <taxon>Tunicata</taxon>
        <taxon>Ascidiacea</taxon>
        <taxon>Phlebobranchia</taxon>
        <taxon>Cionidae</taxon>
        <taxon>Ciona</taxon>
    </lineage>
</organism>
<dbReference type="InParanoid" id="H2XRK3"/>
<reference evidence="1" key="3">
    <citation type="submission" date="2025-09" db="UniProtKB">
        <authorList>
            <consortium name="Ensembl"/>
        </authorList>
    </citation>
    <scope>IDENTIFICATION</scope>
</reference>